<comment type="caution">
    <text evidence="2">The sequence shown here is derived from an EMBL/GenBank/DDBJ whole genome shotgun (WGS) entry which is preliminary data.</text>
</comment>
<keyword evidence="3" id="KW-1185">Reference proteome</keyword>
<sequence>MAAVRASLKLRSSPPRSHFAEVNGPARSARYNDSAHGAPKGHCVQLDTKQRDLPGPGRGGRCASRSALSGRQRGPARAVPSAPSPTLFLWGKKGGPFLSPSSHCESLGSRLPGITPRQSLQLQPLPV</sequence>
<protein>
    <submittedName>
        <fullName evidence="2">Uncharacterized protein</fullName>
    </submittedName>
</protein>
<gene>
    <name evidence="2" type="ORF">NDU88_006326</name>
</gene>
<dbReference type="EMBL" id="JANPWB010000014">
    <property type="protein sequence ID" value="KAJ1101254.1"/>
    <property type="molecule type" value="Genomic_DNA"/>
</dbReference>
<evidence type="ECO:0000313" key="3">
    <source>
        <dbReference type="Proteomes" id="UP001066276"/>
    </source>
</evidence>
<evidence type="ECO:0000256" key="1">
    <source>
        <dbReference type="SAM" id="MobiDB-lite"/>
    </source>
</evidence>
<accession>A0AAV7MFF6</accession>
<reference evidence="2" key="1">
    <citation type="journal article" date="2022" name="bioRxiv">
        <title>Sequencing and chromosome-scale assembly of the giantPleurodeles waltlgenome.</title>
        <authorList>
            <person name="Brown T."/>
            <person name="Elewa A."/>
            <person name="Iarovenko S."/>
            <person name="Subramanian E."/>
            <person name="Araus A.J."/>
            <person name="Petzold A."/>
            <person name="Susuki M."/>
            <person name="Suzuki K.-i.T."/>
            <person name="Hayashi T."/>
            <person name="Toyoda A."/>
            <person name="Oliveira C."/>
            <person name="Osipova E."/>
            <person name="Leigh N.D."/>
            <person name="Simon A."/>
            <person name="Yun M.H."/>
        </authorList>
    </citation>
    <scope>NUCLEOTIDE SEQUENCE</scope>
    <source>
        <strain evidence="2">20211129_DDA</strain>
        <tissue evidence="2">Liver</tissue>
    </source>
</reference>
<evidence type="ECO:0000313" key="2">
    <source>
        <dbReference type="EMBL" id="KAJ1101254.1"/>
    </source>
</evidence>
<organism evidence="2 3">
    <name type="scientific">Pleurodeles waltl</name>
    <name type="common">Iberian ribbed newt</name>
    <dbReference type="NCBI Taxonomy" id="8319"/>
    <lineage>
        <taxon>Eukaryota</taxon>
        <taxon>Metazoa</taxon>
        <taxon>Chordata</taxon>
        <taxon>Craniata</taxon>
        <taxon>Vertebrata</taxon>
        <taxon>Euteleostomi</taxon>
        <taxon>Amphibia</taxon>
        <taxon>Batrachia</taxon>
        <taxon>Caudata</taxon>
        <taxon>Salamandroidea</taxon>
        <taxon>Salamandridae</taxon>
        <taxon>Pleurodelinae</taxon>
        <taxon>Pleurodeles</taxon>
    </lineage>
</organism>
<dbReference type="AlphaFoldDB" id="A0AAV7MFF6"/>
<feature type="region of interest" description="Disordered" evidence="1">
    <location>
        <begin position="101"/>
        <end position="127"/>
    </location>
</feature>
<name>A0AAV7MFF6_PLEWA</name>
<proteinExistence type="predicted"/>
<feature type="region of interest" description="Disordered" evidence="1">
    <location>
        <begin position="1"/>
        <end position="83"/>
    </location>
</feature>
<feature type="compositionally biased region" description="Polar residues" evidence="1">
    <location>
        <begin position="116"/>
        <end position="127"/>
    </location>
</feature>
<dbReference type="Proteomes" id="UP001066276">
    <property type="component" value="Chromosome 10"/>
</dbReference>